<dbReference type="Gene3D" id="3.30.420.10">
    <property type="entry name" value="Ribonuclease H-like superfamily/Ribonuclease H"/>
    <property type="match status" value="1"/>
</dbReference>
<dbReference type="OrthoDB" id="7758825at2759"/>
<dbReference type="SUPFAM" id="SSF53098">
    <property type="entry name" value="Ribonuclease H-like"/>
    <property type="match status" value="1"/>
</dbReference>
<dbReference type="GO" id="GO:0003676">
    <property type="term" value="F:nucleic acid binding"/>
    <property type="evidence" value="ECO:0007669"/>
    <property type="project" value="InterPro"/>
</dbReference>
<reference evidence="2 3" key="1">
    <citation type="submission" date="2020-06" db="EMBL/GenBank/DDBJ databases">
        <authorList>
            <person name="Li R."/>
            <person name="Bekaert M."/>
        </authorList>
    </citation>
    <scope>NUCLEOTIDE SEQUENCE [LARGE SCALE GENOMIC DNA]</scope>
    <source>
        <strain evidence="3">wild</strain>
    </source>
</reference>
<dbReference type="InterPro" id="IPR050951">
    <property type="entry name" value="Retrovirus_Pol_polyprotein"/>
</dbReference>
<dbReference type="EMBL" id="CACVKT020008352">
    <property type="protein sequence ID" value="CAC5414671.1"/>
    <property type="molecule type" value="Genomic_DNA"/>
</dbReference>
<protein>
    <submittedName>
        <fullName evidence="2">Uncharacterized protein K02A2.6</fullName>
    </submittedName>
</protein>
<dbReference type="AlphaFoldDB" id="A0A6J8E6J1"/>
<dbReference type="InterPro" id="IPR036397">
    <property type="entry name" value="RNaseH_sf"/>
</dbReference>
<keyword evidence="3" id="KW-1185">Reference proteome</keyword>
<feature type="domain" description="Integrase catalytic" evidence="1">
    <location>
        <begin position="26"/>
        <end position="164"/>
    </location>
</feature>
<sequence length="164" mass="18995">MKKLVRFKLEHKVKTCHECQVNRHVPAEAPLHSWKWPEKLWSRVHIDYPGLLHGKMFLVCVDAHSKYMEVQVVNSATSATTIEKLRMIFATYGIPDTIVSDNGTPFTSEEFESFIKRNGIRHIRISPYQPSSNGSAERAVQQTFKEGLKNMRERSIETRIARQK</sequence>
<dbReference type="Proteomes" id="UP000507470">
    <property type="component" value="Unassembled WGS sequence"/>
</dbReference>
<gene>
    <name evidence="2" type="ORF">MCOR_47428</name>
</gene>
<proteinExistence type="predicted"/>
<dbReference type="InterPro" id="IPR012337">
    <property type="entry name" value="RNaseH-like_sf"/>
</dbReference>
<organism evidence="2 3">
    <name type="scientific">Mytilus coruscus</name>
    <name type="common">Sea mussel</name>
    <dbReference type="NCBI Taxonomy" id="42192"/>
    <lineage>
        <taxon>Eukaryota</taxon>
        <taxon>Metazoa</taxon>
        <taxon>Spiralia</taxon>
        <taxon>Lophotrochozoa</taxon>
        <taxon>Mollusca</taxon>
        <taxon>Bivalvia</taxon>
        <taxon>Autobranchia</taxon>
        <taxon>Pteriomorphia</taxon>
        <taxon>Mytilida</taxon>
        <taxon>Mytiloidea</taxon>
        <taxon>Mytilidae</taxon>
        <taxon>Mytilinae</taxon>
        <taxon>Mytilus</taxon>
    </lineage>
</organism>
<dbReference type="PROSITE" id="PS50994">
    <property type="entry name" value="INTEGRASE"/>
    <property type="match status" value="1"/>
</dbReference>
<name>A0A6J8E6J1_MYTCO</name>
<dbReference type="PANTHER" id="PTHR37984:SF13">
    <property type="entry name" value="RIBONUCLEASE H"/>
    <property type="match status" value="1"/>
</dbReference>
<evidence type="ECO:0000313" key="3">
    <source>
        <dbReference type="Proteomes" id="UP000507470"/>
    </source>
</evidence>
<accession>A0A6J8E6J1</accession>
<dbReference type="Pfam" id="PF00665">
    <property type="entry name" value="rve"/>
    <property type="match status" value="1"/>
</dbReference>
<dbReference type="PANTHER" id="PTHR37984">
    <property type="entry name" value="PROTEIN CBG26694"/>
    <property type="match status" value="1"/>
</dbReference>
<evidence type="ECO:0000313" key="2">
    <source>
        <dbReference type="EMBL" id="CAC5414671.1"/>
    </source>
</evidence>
<dbReference type="InterPro" id="IPR001584">
    <property type="entry name" value="Integrase_cat-core"/>
</dbReference>
<dbReference type="GO" id="GO:0015074">
    <property type="term" value="P:DNA integration"/>
    <property type="evidence" value="ECO:0007669"/>
    <property type="project" value="InterPro"/>
</dbReference>
<evidence type="ECO:0000259" key="1">
    <source>
        <dbReference type="PROSITE" id="PS50994"/>
    </source>
</evidence>